<evidence type="ECO:0000313" key="2">
    <source>
        <dbReference type="EMBL" id="KAI1516208.1"/>
    </source>
</evidence>
<dbReference type="Proteomes" id="UP000245464">
    <property type="component" value="Chromosome 3"/>
</dbReference>
<protein>
    <submittedName>
        <fullName evidence="1">Uncharacterized protein</fullName>
    </submittedName>
</protein>
<reference evidence="4" key="4">
    <citation type="journal article" date="2022" name="Microb. Genom.">
        <title>A global pangenome for the wheat fungal pathogen Pyrenophora tritici-repentis and prediction of effector protein structural homology.</title>
        <authorList>
            <person name="Moolhuijzen P.M."/>
            <person name="See P.T."/>
            <person name="Shi G."/>
            <person name="Powell H.R."/>
            <person name="Cockram J."/>
            <person name="Jorgensen L.N."/>
            <person name="Benslimane H."/>
            <person name="Strelkov S.E."/>
            <person name="Turner J."/>
            <person name="Liu Z."/>
            <person name="Moffat C.S."/>
        </authorList>
    </citation>
    <scope>NUCLEOTIDE SEQUENCE [LARGE SCALE GENOMIC DNA]</scope>
</reference>
<name>A0A317ATE9_9PLEO</name>
<dbReference type="Proteomes" id="UP000249757">
    <property type="component" value="Unassembled WGS sequence"/>
</dbReference>
<gene>
    <name evidence="2" type="ORF">Ptr86124_004745</name>
    <name evidence="1" type="ORF">PtrM4_083960</name>
</gene>
<dbReference type="AlphaFoldDB" id="A0A317ATE9"/>
<keyword evidence="4" id="KW-1185">Reference proteome</keyword>
<accession>A0A317ATE9</accession>
<reference evidence="1" key="1">
    <citation type="journal article" date="2018" name="BMC Genomics">
        <title>Comparative genomics of the wheat fungal pathogen Pyrenophora tritici-repentis reveals chromosomal variations and genome plasticity.</title>
        <authorList>
            <person name="Moolhuijzen P."/>
            <person name="See P.T."/>
            <person name="Hane J.K."/>
            <person name="Shi G."/>
            <person name="Liu Z."/>
            <person name="Oliver R.P."/>
            <person name="Moffat C.S."/>
        </authorList>
    </citation>
    <scope>NUCLEOTIDE SEQUENCE [LARGE SCALE GENOMIC DNA]</scope>
    <source>
        <strain evidence="1">M4</strain>
    </source>
</reference>
<proteinExistence type="predicted"/>
<evidence type="ECO:0000313" key="4">
    <source>
        <dbReference type="Proteomes" id="UP000249757"/>
    </source>
</evidence>
<comment type="caution">
    <text evidence="1">The sequence shown here is derived from an EMBL/GenBank/DDBJ whole genome shotgun (WGS) entry which is preliminary data.</text>
</comment>
<reference evidence="2" key="3">
    <citation type="journal article" date="2022" name="bioRxiv">
        <title>A global pangenome for the wheat fungal pathogen Pyrenophora tritici-repentis and prediction of effector protein structural homology.</title>
        <authorList>
            <person name="Moolhuijzen P."/>
            <person name="See P.T."/>
            <person name="Shi G."/>
            <person name="Powell H.R."/>
            <person name="Cockram J."/>
            <person name="Jorgensen L.N."/>
            <person name="Benslimane H."/>
            <person name="Strelkov S.E."/>
            <person name="Turner J."/>
            <person name="Liu Z."/>
            <person name="Moffat C.S."/>
        </authorList>
    </citation>
    <scope>NUCLEOTIDE SEQUENCE</scope>
    <source>
        <strain evidence="2">86-124</strain>
    </source>
</reference>
<sequence>MDVRGVRYSAGENLLQTTINDIYSHREDAEYATRFIGANPETKKHYVVRCETLSDISKERNTMIRYIGEVLLCAYGAVPQIDTPYVLLKAPADE</sequence>
<dbReference type="EMBL" id="NQIK02000003">
    <property type="protein sequence ID" value="KAF7573491.1"/>
    <property type="molecule type" value="Genomic_DNA"/>
</dbReference>
<dbReference type="EMBL" id="NRDI02000005">
    <property type="protein sequence ID" value="KAI1516208.1"/>
    <property type="molecule type" value="Genomic_DNA"/>
</dbReference>
<organism evidence="1 3">
    <name type="scientific">Pyrenophora tritici-repentis</name>
    <dbReference type="NCBI Taxonomy" id="45151"/>
    <lineage>
        <taxon>Eukaryota</taxon>
        <taxon>Fungi</taxon>
        <taxon>Dikarya</taxon>
        <taxon>Ascomycota</taxon>
        <taxon>Pezizomycotina</taxon>
        <taxon>Dothideomycetes</taxon>
        <taxon>Pleosporomycetidae</taxon>
        <taxon>Pleosporales</taxon>
        <taxon>Pleosporineae</taxon>
        <taxon>Pleosporaceae</taxon>
        <taxon>Pyrenophora</taxon>
    </lineage>
</organism>
<evidence type="ECO:0000313" key="1">
    <source>
        <dbReference type="EMBL" id="KAF7573491.1"/>
    </source>
</evidence>
<reference evidence="2" key="2">
    <citation type="submission" date="2021-05" db="EMBL/GenBank/DDBJ databases">
        <authorList>
            <person name="Moolhuijzen P.M."/>
            <person name="Moffat C.S."/>
        </authorList>
    </citation>
    <scope>NUCLEOTIDE SEQUENCE</scope>
    <source>
        <strain evidence="2">86-124</strain>
    </source>
</reference>
<evidence type="ECO:0000313" key="3">
    <source>
        <dbReference type="Proteomes" id="UP000245464"/>
    </source>
</evidence>